<gene>
    <name evidence="3" type="ORF">B2A_13190</name>
</gene>
<dbReference type="SMART" id="SM00944">
    <property type="entry name" value="Pro-kuma_activ"/>
    <property type="match status" value="1"/>
</dbReference>
<proteinExistence type="predicted"/>
<dbReference type="AlphaFoldDB" id="T0YJL9"/>
<feature type="region of interest" description="Disordered" evidence="1">
    <location>
        <begin position="75"/>
        <end position="118"/>
    </location>
</feature>
<evidence type="ECO:0000259" key="2">
    <source>
        <dbReference type="SMART" id="SM00944"/>
    </source>
</evidence>
<dbReference type="GO" id="GO:0008236">
    <property type="term" value="F:serine-type peptidase activity"/>
    <property type="evidence" value="ECO:0007669"/>
    <property type="project" value="InterPro"/>
</dbReference>
<feature type="compositionally biased region" description="Basic residues" evidence="1">
    <location>
        <begin position="78"/>
        <end position="87"/>
    </location>
</feature>
<organism evidence="3">
    <name type="scientific">mine drainage metagenome</name>
    <dbReference type="NCBI Taxonomy" id="410659"/>
    <lineage>
        <taxon>unclassified sequences</taxon>
        <taxon>metagenomes</taxon>
        <taxon>ecological metagenomes</taxon>
    </lineage>
</organism>
<dbReference type="SUPFAM" id="SSF54897">
    <property type="entry name" value="Protease propeptides/inhibitors"/>
    <property type="match status" value="1"/>
</dbReference>
<evidence type="ECO:0000313" key="3">
    <source>
        <dbReference type="EMBL" id="EQD33358.1"/>
    </source>
</evidence>
<name>T0YJL9_9ZZZZ</name>
<reference evidence="3" key="2">
    <citation type="journal article" date="2014" name="ISME J.">
        <title>Microbial stratification in low pH oxic and suboxic macroscopic growths along an acid mine drainage.</title>
        <authorList>
            <person name="Mendez-Garcia C."/>
            <person name="Mesa V."/>
            <person name="Sprenger R.R."/>
            <person name="Richter M."/>
            <person name="Diez M.S."/>
            <person name="Solano J."/>
            <person name="Bargiela R."/>
            <person name="Golyshina O.V."/>
            <person name="Manteca A."/>
            <person name="Ramos J.L."/>
            <person name="Gallego J.R."/>
            <person name="Llorente I."/>
            <person name="Martins Dos Santos V.A."/>
            <person name="Jensen O.N."/>
            <person name="Pelaez A.I."/>
            <person name="Sanchez J."/>
            <person name="Ferrer M."/>
        </authorList>
    </citation>
    <scope>NUCLEOTIDE SEQUENCE</scope>
</reference>
<comment type="caution">
    <text evidence="3">The sequence shown here is derived from an EMBL/GenBank/DDBJ whole genome shotgun (WGS) entry which is preliminary data.</text>
</comment>
<feature type="domain" description="Peptidase S53 activation" evidence="2">
    <location>
        <begin position="1"/>
        <end position="75"/>
    </location>
</feature>
<dbReference type="Pfam" id="PF09286">
    <property type="entry name" value="Pro-kuma_activ"/>
    <property type="match status" value="1"/>
</dbReference>
<evidence type="ECO:0000256" key="1">
    <source>
        <dbReference type="SAM" id="MobiDB-lite"/>
    </source>
</evidence>
<feature type="compositionally biased region" description="Low complexity" evidence="1">
    <location>
        <begin position="106"/>
        <end position="118"/>
    </location>
</feature>
<protein>
    <submittedName>
        <fullName evidence="3">Peptidase S53, propeptide domain protein</fullName>
    </submittedName>
</protein>
<dbReference type="InterPro" id="IPR015366">
    <property type="entry name" value="S53_propep"/>
</dbReference>
<sequence>VRAFAAAHQFTVVGEHAGARTVSLAGPLRAIEEAFGVHLERWTYDNGSYRGRSGPIQLPAELSGIVLGVFGLDNRPQARPHFRRRQRTAPTDREYPPRSSPPPTPSRTIRPGRGRTSP</sequence>
<reference evidence="3" key="1">
    <citation type="submission" date="2013-08" db="EMBL/GenBank/DDBJ databases">
        <authorList>
            <person name="Mendez C."/>
            <person name="Richter M."/>
            <person name="Ferrer M."/>
            <person name="Sanchez J."/>
        </authorList>
    </citation>
    <scope>NUCLEOTIDE SEQUENCE</scope>
</reference>
<feature type="non-terminal residue" evidence="3">
    <location>
        <position position="1"/>
    </location>
</feature>
<accession>T0YJL9</accession>
<dbReference type="EMBL" id="AUZZ01009544">
    <property type="protein sequence ID" value="EQD33358.1"/>
    <property type="molecule type" value="Genomic_DNA"/>
</dbReference>